<feature type="transmembrane region" description="Helical" evidence="2">
    <location>
        <begin position="12"/>
        <end position="31"/>
    </location>
</feature>
<proteinExistence type="predicted"/>
<dbReference type="Gene3D" id="2.120.10.30">
    <property type="entry name" value="TolB, C-terminal domain"/>
    <property type="match status" value="1"/>
</dbReference>
<protein>
    <recommendedName>
        <fullName evidence="5">Dipeptidylpeptidase IV N-terminal domain-containing protein</fullName>
    </recommendedName>
</protein>
<sequence>MDFFFRHKRIFLIIGFVLIVLILGYLLYAIFFKPAPPETVPTETGPATSGQLPTAGTGSGQVVTPEEKSDLPADSAGLPQASAKAQGGLTQTATVSDLPSAGATLDANGSGLQYYNRQDGKFYRVTKSGQVTALSDKIFHNVETVTWSPNKNKAILEYPDGANIVYDFTADKQATLPKHWKDFDFSPDGDKIVMKSMGLDPDNRYLAISNDDGSKSVAIESLGDKDSTVYPSWSPNNQTIAMYTEGVDFDRQEVFFVGLNNENFKSTVIEGRGFEYQWAPKGEALLYSVYSSSNDLKPMLWSVNAHGDSIGSGRTSLNLETWAHKCTYASETELYCAVPEKLEQGAGLFPELAKDTTDDLYKVDTKTGLKKLIAIPDGDYTMSNLIVTNNGSDLYFTDETTQAIHKIKLK</sequence>
<gene>
    <name evidence="3" type="ORF">COV49_00945</name>
</gene>
<evidence type="ECO:0008006" key="5">
    <source>
        <dbReference type="Google" id="ProtNLM"/>
    </source>
</evidence>
<comment type="caution">
    <text evidence="3">The sequence shown here is derived from an EMBL/GenBank/DDBJ whole genome shotgun (WGS) entry which is preliminary data.</text>
</comment>
<dbReference type="EMBL" id="PCWW01000017">
    <property type="protein sequence ID" value="PIR13802.1"/>
    <property type="molecule type" value="Genomic_DNA"/>
</dbReference>
<feature type="compositionally biased region" description="Polar residues" evidence="1">
    <location>
        <begin position="41"/>
        <end position="62"/>
    </location>
</feature>
<dbReference type="SUPFAM" id="SSF82171">
    <property type="entry name" value="DPP6 N-terminal domain-like"/>
    <property type="match status" value="1"/>
</dbReference>
<evidence type="ECO:0000256" key="2">
    <source>
        <dbReference type="SAM" id="Phobius"/>
    </source>
</evidence>
<keyword evidence="2" id="KW-1133">Transmembrane helix</keyword>
<keyword evidence="2" id="KW-0472">Membrane</keyword>
<dbReference type="InterPro" id="IPR011042">
    <property type="entry name" value="6-blade_b-propeller_TolB-like"/>
</dbReference>
<name>A0A2M6K9U1_9BACT</name>
<feature type="region of interest" description="Disordered" evidence="1">
    <location>
        <begin position="39"/>
        <end position="83"/>
    </location>
</feature>
<evidence type="ECO:0000313" key="3">
    <source>
        <dbReference type="EMBL" id="PIR13802.1"/>
    </source>
</evidence>
<evidence type="ECO:0000313" key="4">
    <source>
        <dbReference type="Proteomes" id="UP000230869"/>
    </source>
</evidence>
<dbReference type="AlphaFoldDB" id="A0A2M6K9U1"/>
<reference evidence="3 4" key="1">
    <citation type="submission" date="2017-09" db="EMBL/GenBank/DDBJ databases">
        <title>Depth-based differentiation of microbial function through sediment-hosted aquifers and enrichment of novel symbionts in the deep terrestrial subsurface.</title>
        <authorList>
            <person name="Probst A.J."/>
            <person name="Ladd B."/>
            <person name="Jarett J.K."/>
            <person name="Geller-Mcgrath D.E."/>
            <person name="Sieber C.M."/>
            <person name="Emerson J.B."/>
            <person name="Anantharaman K."/>
            <person name="Thomas B.C."/>
            <person name="Malmstrom R."/>
            <person name="Stieglmeier M."/>
            <person name="Klingl A."/>
            <person name="Woyke T."/>
            <person name="Ryan C.M."/>
            <person name="Banfield J.F."/>
        </authorList>
    </citation>
    <scope>NUCLEOTIDE SEQUENCE [LARGE SCALE GENOMIC DNA]</scope>
    <source>
        <strain evidence="3">CG11_big_fil_rev_8_21_14_0_20_39_10</strain>
    </source>
</reference>
<keyword evidence="2" id="KW-0812">Transmembrane</keyword>
<accession>A0A2M6K9U1</accession>
<evidence type="ECO:0000256" key="1">
    <source>
        <dbReference type="SAM" id="MobiDB-lite"/>
    </source>
</evidence>
<organism evidence="3 4">
    <name type="scientific">Candidatus Falkowbacteria bacterium CG11_big_fil_rev_8_21_14_0_20_39_10</name>
    <dbReference type="NCBI Taxonomy" id="1974570"/>
    <lineage>
        <taxon>Bacteria</taxon>
        <taxon>Candidatus Falkowiibacteriota</taxon>
    </lineage>
</organism>
<dbReference type="Proteomes" id="UP000230869">
    <property type="component" value="Unassembled WGS sequence"/>
</dbReference>